<dbReference type="EMBL" id="CP136336">
    <property type="protein sequence ID" value="WOB06264.1"/>
    <property type="molecule type" value="Genomic_DNA"/>
</dbReference>
<dbReference type="Gene3D" id="3.30.110.170">
    <property type="entry name" value="Protein of unknown function (DUF541), domain 1"/>
    <property type="match status" value="1"/>
</dbReference>
<sequence>MTRTSALALTLAAALASSTAWADQPPPQNVVGLSASASLEVNKDVLSVTLSTTREGTEAGAVQSQLKQALDAALNEAKKAAKPGQIEVRTGNFSLFPRYSNKGGITGWQGTAELTLEGKDIPGIAQLTGRINTMTVARVGTSLSREQREKVESDVTGQAIAQYRAKAADVARQFGFSGYTLREVQVNSDQPPMYAAAPMMRAKTMSDASEALPVELGKGTVTVTVNGTVQLTK</sequence>
<name>A0ABZ0CN02_9BURK</name>
<dbReference type="Gene3D" id="3.30.70.2970">
    <property type="entry name" value="Protein of unknown function (DUF541), domain 2"/>
    <property type="match status" value="1"/>
</dbReference>
<evidence type="ECO:0000313" key="3">
    <source>
        <dbReference type="Proteomes" id="UP001303946"/>
    </source>
</evidence>
<keyword evidence="3" id="KW-1185">Reference proteome</keyword>
<feature type="signal peptide" evidence="1">
    <location>
        <begin position="1"/>
        <end position="22"/>
    </location>
</feature>
<feature type="chain" id="PRO_5047431424" evidence="1">
    <location>
        <begin position="23"/>
        <end position="233"/>
    </location>
</feature>
<dbReference type="PANTHER" id="PTHR34387">
    <property type="entry name" value="SLR1258 PROTEIN"/>
    <property type="match status" value="1"/>
</dbReference>
<proteinExistence type="predicted"/>
<keyword evidence="1" id="KW-0732">Signal</keyword>
<evidence type="ECO:0000313" key="2">
    <source>
        <dbReference type="EMBL" id="WOB06264.1"/>
    </source>
</evidence>
<organism evidence="2 3">
    <name type="scientific">Piscinibacter gummiphilus</name>
    <dbReference type="NCBI Taxonomy" id="946333"/>
    <lineage>
        <taxon>Bacteria</taxon>
        <taxon>Pseudomonadati</taxon>
        <taxon>Pseudomonadota</taxon>
        <taxon>Betaproteobacteria</taxon>
        <taxon>Burkholderiales</taxon>
        <taxon>Sphaerotilaceae</taxon>
        <taxon>Piscinibacter</taxon>
    </lineage>
</organism>
<dbReference type="Pfam" id="PF04402">
    <property type="entry name" value="SIMPL"/>
    <property type="match status" value="1"/>
</dbReference>
<reference evidence="2 3" key="1">
    <citation type="submission" date="2023-10" db="EMBL/GenBank/DDBJ databases">
        <title>Bacteria for the degradation of biodegradable plastic PBAT(Polybutylene adipate terephthalate).</title>
        <authorList>
            <person name="Weon H.-Y."/>
            <person name="Yeon J."/>
        </authorList>
    </citation>
    <scope>NUCLEOTIDE SEQUENCE [LARGE SCALE GENOMIC DNA]</scope>
    <source>
        <strain evidence="2 3">SBD 7-3</strain>
    </source>
</reference>
<dbReference type="PANTHER" id="PTHR34387:SF1">
    <property type="entry name" value="PERIPLASMIC IMMUNOGENIC PROTEIN"/>
    <property type="match status" value="1"/>
</dbReference>
<dbReference type="RefSeq" id="WP_316698640.1">
    <property type="nucleotide sequence ID" value="NZ_CP136336.1"/>
</dbReference>
<dbReference type="Proteomes" id="UP001303946">
    <property type="component" value="Chromosome"/>
</dbReference>
<protein>
    <submittedName>
        <fullName evidence="2">SIMPL domain-containing protein</fullName>
    </submittedName>
</protein>
<accession>A0ABZ0CN02</accession>
<evidence type="ECO:0000256" key="1">
    <source>
        <dbReference type="SAM" id="SignalP"/>
    </source>
</evidence>
<dbReference type="InterPro" id="IPR052022">
    <property type="entry name" value="26kDa_periplasmic_antigen"/>
</dbReference>
<gene>
    <name evidence="2" type="ORF">RXV79_15160</name>
</gene>
<dbReference type="InterPro" id="IPR007497">
    <property type="entry name" value="SIMPL/DUF541"/>
</dbReference>